<dbReference type="SMART" id="SM00346">
    <property type="entry name" value="HTH_ICLR"/>
    <property type="match status" value="1"/>
</dbReference>
<evidence type="ECO:0000256" key="2">
    <source>
        <dbReference type="ARBA" id="ARBA00023125"/>
    </source>
</evidence>
<dbReference type="GO" id="GO:0003677">
    <property type="term" value="F:DNA binding"/>
    <property type="evidence" value="ECO:0007669"/>
    <property type="project" value="UniProtKB-KW"/>
</dbReference>
<gene>
    <name evidence="6" type="ORF">RSA3_08895</name>
</gene>
<accession>A0A147F7Q3</accession>
<dbReference type="InterPro" id="IPR005471">
    <property type="entry name" value="Tscrpt_reg_IclR_N"/>
</dbReference>
<dbReference type="Gene3D" id="3.30.450.40">
    <property type="match status" value="1"/>
</dbReference>
<evidence type="ECO:0000256" key="1">
    <source>
        <dbReference type="ARBA" id="ARBA00023015"/>
    </source>
</evidence>
<dbReference type="Gene3D" id="1.10.10.10">
    <property type="entry name" value="Winged helix-like DNA-binding domain superfamily/Winged helix DNA-binding domain"/>
    <property type="match status" value="1"/>
</dbReference>
<keyword evidence="2" id="KW-0238">DNA-binding</keyword>
<dbReference type="Proteomes" id="UP000072189">
    <property type="component" value="Unassembled WGS sequence"/>
</dbReference>
<evidence type="ECO:0000259" key="4">
    <source>
        <dbReference type="PROSITE" id="PS51077"/>
    </source>
</evidence>
<sequence length="261" mass="27918">MPALRHGVAVLRFLASKPGPVGAVAIARSLDLPRSSTYQILQVLVDEGLVVHIPDAQGYTLAVGVFELGSAYLRHQPLELLARPLLNRLMLALGLTAHVGILYGHETLYLLKEQPPRATSLVTDVGVRLPAHLTATGRAMLAMLPASQIMAIYAARGAFVQRTERGPRSLRELRSLLAADRQRGWSLEDGHTTDGVTCIAAAAVDHNGHPVASFSVSFASDQLADVEAHERVGIAVREAAAQLTRRLHGDPAALVPRRVGG</sequence>
<dbReference type="PANTHER" id="PTHR30136">
    <property type="entry name" value="HELIX-TURN-HELIX TRANSCRIPTIONAL REGULATOR, ICLR FAMILY"/>
    <property type="match status" value="1"/>
</dbReference>
<evidence type="ECO:0000256" key="3">
    <source>
        <dbReference type="ARBA" id="ARBA00023163"/>
    </source>
</evidence>
<dbReference type="EMBL" id="LDRV01000054">
    <property type="protein sequence ID" value="KTS12122.1"/>
    <property type="molecule type" value="Genomic_DNA"/>
</dbReference>
<organism evidence="6 7">
    <name type="scientific">Microbacterium testaceum</name>
    <name type="common">Aureobacterium testaceum</name>
    <name type="synonym">Brevibacterium testaceum</name>
    <dbReference type="NCBI Taxonomy" id="2033"/>
    <lineage>
        <taxon>Bacteria</taxon>
        <taxon>Bacillati</taxon>
        <taxon>Actinomycetota</taxon>
        <taxon>Actinomycetes</taxon>
        <taxon>Micrococcales</taxon>
        <taxon>Microbacteriaceae</taxon>
        <taxon>Microbacterium</taxon>
    </lineage>
</organism>
<dbReference type="InterPro" id="IPR050707">
    <property type="entry name" value="HTH_MetabolicPath_Reg"/>
</dbReference>
<evidence type="ECO:0000259" key="5">
    <source>
        <dbReference type="PROSITE" id="PS51078"/>
    </source>
</evidence>
<dbReference type="SUPFAM" id="SSF55781">
    <property type="entry name" value="GAF domain-like"/>
    <property type="match status" value="1"/>
</dbReference>
<dbReference type="GO" id="GO:0003700">
    <property type="term" value="F:DNA-binding transcription factor activity"/>
    <property type="evidence" value="ECO:0007669"/>
    <property type="project" value="TreeGrafter"/>
</dbReference>
<keyword evidence="3" id="KW-0804">Transcription</keyword>
<dbReference type="InterPro" id="IPR036388">
    <property type="entry name" value="WH-like_DNA-bd_sf"/>
</dbReference>
<evidence type="ECO:0000313" key="7">
    <source>
        <dbReference type="Proteomes" id="UP000072189"/>
    </source>
</evidence>
<dbReference type="InterPro" id="IPR029016">
    <property type="entry name" value="GAF-like_dom_sf"/>
</dbReference>
<dbReference type="PANTHER" id="PTHR30136:SF35">
    <property type="entry name" value="HTH-TYPE TRANSCRIPTIONAL REGULATOR RV1719"/>
    <property type="match status" value="1"/>
</dbReference>
<dbReference type="Pfam" id="PF09339">
    <property type="entry name" value="HTH_IclR"/>
    <property type="match status" value="1"/>
</dbReference>
<keyword evidence="1" id="KW-0805">Transcription regulation</keyword>
<dbReference type="InterPro" id="IPR036390">
    <property type="entry name" value="WH_DNA-bd_sf"/>
</dbReference>
<dbReference type="PROSITE" id="PS51078">
    <property type="entry name" value="ICLR_ED"/>
    <property type="match status" value="1"/>
</dbReference>
<dbReference type="InterPro" id="IPR014757">
    <property type="entry name" value="Tscrpt_reg_IclR_C"/>
</dbReference>
<name>A0A147F7Q3_MICTE</name>
<proteinExistence type="predicted"/>
<comment type="caution">
    <text evidence="6">The sequence shown here is derived from an EMBL/GenBank/DDBJ whole genome shotgun (WGS) entry which is preliminary data.</text>
</comment>
<feature type="domain" description="HTH iclR-type" evidence="4">
    <location>
        <begin position="1"/>
        <end position="63"/>
    </location>
</feature>
<protein>
    <submittedName>
        <fullName evidence="6">IclR family transcriptional regulator</fullName>
    </submittedName>
</protein>
<dbReference type="PATRIC" id="fig|2033.4.peg.102"/>
<dbReference type="GO" id="GO:0045892">
    <property type="term" value="P:negative regulation of DNA-templated transcription"/>
    <property type="evidence" value="ECO:0007669"/>
    <property type="project" value="TreeGrafter"/>
</dbReference>
<reference evidence="6 7" key="1">
    <citation type="journal article" date="2016" name="Front. Microbiol.">
        <title>Genomic Resource of Rice Seed Associated Bacteria.</title>
        <authorList>
            <person name="Midha S."/>
            <person name="Bansal K."/>
            <person name="Sharma S."/>
            <person name="Kumar N."/>
            <person name="Patil P.P."/>
            <person name="Chaudhry V."/>
            <person name="Patil P.B."/>
        </authorList>
    </citation>
    <scope>NUCLEOTIDE SEQUENCE [LARGE SCALE GENOMIC DNA]</scope>
    <source>
        <strain evidence="6 7">RSA3</strain>
    </source>
</reference>
<dbReference type="PROSITE" id="PS51077">
    <property type="entry name" value="HTH_ICLR"/>
    <property type="match status" value="1"/>
</dbReference>
<feature type="domain" description="IclR-ED" evidence="5">
    <location>
        <begin position="64"/>
        <end position="249"/>
    </location>
</feature>
<evidence type="ECO:0000313" key="6">
    <source>
        <dbReference type="EMBL" id="KTS12122.1"/>
    </source>
</evidence>
<dbReference type="Pfam" id="PF01614">
    <property type="entry name" value="IclR_C"/>
    <property type="match status" value="1"/>
</dbReference>
<dbReference type="SUPFAM" id="SSF46785">
    <property type="entry name" value="Winged helix' DNA-binding domain"/>
    <property type="match status" value="1"/>
</dbReference>
<dbReference type="AlphaFoldDB" id="A0A147F7Q3"/>